<dbReference type="GO" id="GO:0000245">
    <property type="term" value="P:spliceosomal complex assembly"/>
    <property type="evidence" value="ECO:0007669"/>
    <property type="project" value="TreeGrafter"/>
</dbReference>
<dbReference type="GO" id="GO:0071007">
    <property type="term" value="C:U2-type catalytic step 2 spliceosome"/>
    <property type="evidence" value="ECO:0007669"/>
    <property type="project" value="TreeGrafter"/>
</dbReference>
<reference evidence="7 8" key="1">
    <citation type="submission" date="2020-06" db="EMBL/GenBank/DDBJ databases">
        <title>Transcriptomic and genomic resources for Thalictrum thalictroides and T. hernandezii: Facilitating candidate gene discovery in an emerging model plant lineage.</title>
        <authorList>
            <person name="Arias T."/>
            <person name="Riano-Pachon D.M."/>
            <person name="Di Stilio V.S."/>
        </authorList>
    </citation>
    <scope>NUCLEOTIDE SEQUENCE [LARGE SCALE GENOMIC DNA]</scope>
    <source>
        <strain evidence="8">cv. WT478/WT964</strain>
        <tissue evidence="7">Leaves</tissue>
    </source>
</reference>
<keyword evidence="5" id="KW-0508">mRNA splicing</keyword>
<evidence type="ECO:0000313" key="8">
    <source>
        <dbReference type="Proteomes" id="UP000554482"/>
    </source>
</evidence>
<protein>
    <submittedName>
        <fullName evidence="7">Crooked neck protein, putative / cell cycle protein</fullName>
    </submittedName>
</protein>
<dbReference type="GO" id="GO:0000974">
    <property type="term" value="C:Prp19 complex"/>
    <property type="evidence" value="ECO:0007669"/>
    <property type="project" value="TreeGrafter"/>
</dbReference>
<keyword evidence="4" id="KW-0677">Repeat</keyword>
<evidence type="ECO:0000256" key="2">
    <source>
        <dbReference type="ARBA" id="ARBA00008644"/>
    </source>
</evidence>
<dbReference type="InterPro" id="IPR003107">
    <property type="entry name" value="HAT"/>
</dbReference>
<sequence>MGSIEEVVGYRNPDLWCGYAEIEMKNNRARKVLDRAVTLHPRVNQLWLKFIRNLVEYWISYAKFEIKNGEVDRARNVHGRAVDKFADAQIVGFPEFEEQCKETERARCINKRIMPKRIPKGREEDLYKMSVASENRYGDNKSVLGK</sequence>
<dbReference type="InterPro" id="IPR011990">
    <property type="entry name" value="TPR-like_helical_dom_sf"/>
</dbReference>
<accession>A0A7J6WBS3</accession>
<organism evidence="7 8">
    <name type="scientific">Thalictrum thalictroides</name>
    <name type="common">Rue-anemone</name>
    <name type="synonym">Anemone thalictroides</name>
    <dbReference type="NCBI Taxonomy" id="46969"/>
    <lineage>
        <taxon>Eukaryota</taxon>
        <taxon>Viridiplantae</taxon>
        <taxon>Streptophyta</taxon>
        <taxon>Embryophyta</taxon>
        <taxon>Tracheophyta</taxon>
        <taxon>Spermatophyta</taxon>
        <taxon>Magnoliopsida</taxon>
        <taxon>Ranunculales</taxon>
        <taxon>Ranunculaceae</taxon>
        <taxon>Thalictroideae</taxon>
        <taxon>Thalictrum</taxon>
    </lineage>
</organism>
<dbReference type="OrthoDB" id="541719at2759"/>
<dbReference type="AlphaFoldDB" id="A0A7J6WBS3"/>
<dbReference type="GO" id="GO:0071014">
    <property type="term" value="C:post-mRNA release spliceosomal complex"/>
    <property type="evidence" value="ECO:0007669"/>
    <property type="project" value="TreeGrafter"/>
</dbReference>
<comment type="similarity">
    <text evidence="2">Belongs to the crooked-neck family.</text>
</comment>
<evidence type="ECO:0000313" key="7">
    <source>
        <dbReference type="EMBL" id="KAF5194886.1"/>
    </source>
</evidence>
<proteinExistence type="inferred from homology"/>
<comment type="caution">
    <text evidence="7">The sequence shown here is derived from an EMBL/GenBank/DDBJ whole genome shotgun (WGS) entry which is preliminary data.</text>
</comment>
<dbReference type="Gene3D" id="1.25.40.10">
    <property type="entry name" value="Tetratricopeptide repeat domain"/>
    <property type="match status" value="1"/>
</dbReference>
<dbReference type="PANTHER" id="PTHR11246">
    <property type="entry name" value="PRE-MRNA SPLICING FACTOR"/>
    <property type="match status" value="1"/>
</dbReference>
<keyword evidence="3" id="KW-0507">mRNA processing</keyword>
<evidence type="ECO:0000256" key="4">
    <source>
        <dbReference type="ARBA" id="ARBA00022737"/>
    </source>
</evidence>
<dbReference type="SUPFAM" id="SSF48452">
    <property type="entry name" value="TPR-like"/>
    <property type="match status" value="1"/>
</dbReference>
<dbReference type="EMBL" id="JABWDY010018137">
    <property type="protein sequence ID" value="KAF5194886.1"/>
    <property type="molecule type" value="Genomic_DNA"/>
</dbReference>
<keyword evidence="8" id="KW-1185">Reference proteome</keyword>
<evidence type="ECO:0000256" key="3">
    <source>
        <dbReference type="ARBA" id="ARBA00022664"/>
    </source>
</evidence>
<dbReference type="PANTHER" id="PTHR11246:SF3">
    <property type="entry name" value="CROOKED NECK-LIKE PROTEIN 1"/>
    <property type="match status" value="1"/>
</dbReference>
<gene>
    <name evidence="7" type="ORF">FRX31_015525</name>
</gene>
<evidence type="ECO:0000256" key="5">
    <source>
        <dbReference type="ARBA" id="ARBA00023187"/>
    </source>
</evidence>
<dbReference type="InterPro" id="IPR045075">
    <property type="entry name" value="Syf1-like"/>
</dbReference>
<name>A0A7J6WBS3_THATH</name>
<comment type="subcellular location">
    <subcellularLocation>
        <location evidence="1">Nucleus</location>
    </subcellularLocation>
</comment>
<evidence type="ECO:0000256" key="6">
    <source>
        <dbReference type="ARBA" id="ARBA00023242"/>
    </source>
</evidence>
<evidence type="ECO:0000256" key="1">
    <source>
        <dbReference type="ARBA" id="ARBA00004123"/>
    </source>
</evidence>
<dbReference type="GO" id="GO:0071011">
    <property type="term" value="C:precatalytic spliceosome"/>
    <property type="evidence" value="ECO:0007669"/>
    <property type="project" value="TreeGrafter"/>
</dbReference>
<dbReference type="SMART" id="SM00386">
    <property type="entry name" value="HAT"/>
    <property type="match status" value="1"/>
</dbReference>
<keyword evidence="6" id="KW-0539">Nucleus</keyword>
<dbReference type="Proteomes" id="UP000554482">
    <property type="component" value="Unassembled WGS sequence"/>
</dbReference>